<evidence type="ECO:0000313" key="2">
    <source>
        <dbReference type="Proteomes" id="UP000007755"/>
    </source>
</evidence>
<organism evidence="2">
    <name type="scientific">Acromyrmex echinatior</name>
    <name type="common">Panamanian leafcutter ant</name>
    <name type="synonym">Acromyrmex octospinosus echinatior</name>
    <dbReference type="NCBI Taxonomy" id="103372"/>
    <lineage>
        <taxon>Eukaryota</taxon>
        <taxon>Metazoa</taxon>
        <taxon>Ecdysozoa</taxon>
        <taxon>Arthropoda</taxon>
        <taxon>Hexapoda</taxon>
        <taxon>Insecta</taxon>
        <taxon>Pterygota</taxon>
        <taxon>Neoptera</taxon>
        <taxon>Endopterygota</taxon>
        <taxon>Hymenoptera</taxon>
        <taxon>Apocrita</taxon>
        <taxon>Aculeata</taxon>
        <taxon>Formicoidea</taxon>
        <taxon>Formicidae</taxon>
        <taxon>Myrmicinae</taxon>
        <taxon>Acromyrmex</taxon>
    </lineage>
</organism>
<dbReference type="InParanoid" id="F4WX44"/>
<dbReference type="STRING" id="103372.F4WX44"/>
<keyword evidence="2" id="KW-1185">Reference proteome</keyword>
<proteinExistence type="predicted"/>
<gene>
    <name evidence="1" type="ORF">G5I_10535</name>
</gene>
<protein>
    <submittedName>
        <fullName evidence="1">Uncharacterized protein</fullName>
    </submittedName>
</protein>
<reference evidence="1" key="1">
    <citation type="submission" date="2011-02" db="EMBL/GenBank/DDBJ databases">
        <title>The genome of the leaf-cutting ant Acromyrmex echinatior suggests key adaptations to social evolution and fungus farming.</title>
        <authorList>
            <person name="Nygaard S."/>
            <person name="Zhang G."/>
        </authorList>
    </citation>
    <scope>NUCLEOTIDE SEQUENCE</scope>
</reference>
<dbReference type="EMBL" id="GL888417">
    <property type="protein sequence ID" value="EGI61287.1"/>
    <property type="molecule type" value="Genomic_DNA"/>
</dbReference>
<sequence length="85" mass="9503">MFATGVNTPIPTSDMASDLWRVTGQLYTEVATIGSRRTKWIISRTQEPSKLYSAEHDQTRVDTIIITVIFVIEITHDEPGPSHAC</sequence>
<name>F4WX44_ACREC</name>
<accession>F4WX44</accession>
<dbReference type="AlphaFoldDB" id="F4WX44"/>
<dbReference type="Proteomes" id="UP000007755">
    <property type="component" value="Unassembled WGS sequence"/>
</dbReference>
<evidence type="ECO:0000313" key="1">
    <source>
        <dbReference type="EMBL" id="EGI61287.1"/>
    </source>
</evidence>